<keyword evidence="10" id="KW-1185">Reference proteome</keyword>
<evidence type="ECO:0000256" key="5">
    <source>
        <dbReference type="ARBA" id="ARBA00023004"/>
    </source>
</evidence>
<organism evidence="9 10">
    <name type="scientific">Halomonas campaniensis</name>
    <dbReference type="NCBI Taxonomy" id="213554"/>
    <lineage>
        <taxon>Bacteria</taxon>
        <taxon>Pseudomonadati</taxon>
        <taxon>Pseudomonadota</taxon>
        <taxon>Gammaproteobacteria</taxon>
        <taxon>Oceanospirillales</taxon>
        <taxon>Halomonadaceae</taxon>
        <taxon>Halomonas</taxon>
    </lineage>
</organism>
<protein>
    <submittedName>
        <fullName evidence="9">Cytochrome c553</fullName>
    </submittedName>
</protein>
<dbReference type="Pfam" id="PF00034">
    <property type="entry name" value="Cytochrom_C"/>
    <property type="match status" value="1"/>
</dbReference>
<dbReference type="RefSeq" id="WP_246386024.1">
    <property type="nucleotide sequence ID" value="NZ_JACHZF010000013.1"/>
</dbReference>
<proteinExistence type="predicted"/>
<keyword evidence="4" id="KW-0249">Electron transport</keyword>
<feature type="chain" id="PRO_5031070468" evidence="7">
    <location>
        <begin position="22"/>
        <end position="106"/>
    </location>
</feature>
<evidence type="ECO:0000313" key="10">
    <source>
        <dbReference type="Proteomes" id="UP000553442"/>
    </source>
</evidence>
<dbReference type="PANTHER" id="PTHR33751:SF9">
    <property type="entry name" value="CYTOCHROME C4"/>
    <property type="match status" value="1"/>
</dbReference>
<dbReference type="AlphaFoldDB" id="A0A7W5K390"/>
<evidence type="ECO:0000256" key="6">
    <source>
        <dbReference type="PROSITE-ProRule" id="PRU00433"/>
    </source>
</evidence>
<keyword evidence="1" id="KW-0813">Transport</keyword>
<feature type="signal peptide" evidence="7">
    <location>
        <begin position="1"/>
        <end position="21"/>
    </location>
</feature>
<dbReference type="InterPro" id="IPR009056">
    <property type="entry name" value="Cyt_c-like_dom"/>
</dbReference>
<dbReference type="Gene3D" id="1.10.760.10">
    <property type="entry name" value="Cytochrome c-like domain"/>
    <property type="match status" value="1"/>
</dbReference>
<dbReference type="PANTHER" id="PTHR33751">
    <property type="entry name" value="CBB3-TYPE CYTOCHROME C OXIDASE SUBUNIT FIXP"/>
    <property type="match status" value="1"/>
</dbReference>
<reference evidence="9 10" key="1">
    <citation type="submission" date="2020-08" db="EMBL/GenBank/DDBJ databases">
        <title>Genomic Encyclopedia of Archaeal and Bacterial Type Strains, Phase II (KMG-II): from individual species to whole genera.</title>
        <authorList>
            <person name="Goeker M."/>
        </authorList>
    </citation>
    <scope>NUCLEOTIDE SEQUENCE [LARGE SCALE GENOMIC DNA]</scope>
    <source>
        <strain evidence="9 10">5AG</strain>
    </source>
</reference>
<feature type="domain" description="Cytochrome c" evidence="8">
    <location>
        <begin position="24"/>
        <end position="105"/>
    </location>
</feature>
<keyword evidence="2 6" id="KW-0349">Heme</keyword>
<evidence type="ECO:0000256" key="7">
    <source>
        <dbReference type="SAM" id="SignalP"/>
    </source>
</evidence>
<dbReference type="PROSITE" id="PS51007">
    <property type="entry name" value="CYTC"/>
    <property type="match status" value="1"/>
</dbReference>
<dbReference type="InterPro" id="IPR036909">
    <property type="entry name" value="Cyt_c-like_dom_sf"/>
</dbReference>
<keyword evidence="5 6" id="KW-0408">Iron</keyword>
<evidence type="ECO:0000259" key="8">
    <source>
        <dbReference type="PROSITE" id="PS51007"/>
    </source>
</evidence>
<dbReference type="GO" id="GO:0005506">
    <property type="term" value="F:iron ion binding"/>
    <property type="evidence" value="ECO:0007669"/>
    <property type="project" value="InterPro"/>
</dbReference>
<name>A0A7W5K390_9GAMM</name>
<dbReference type="Proteomes" id="UP000553442">
    <property type="component" value="Unassembled WGS sequence"/>
</dbReference>
<dbReference type="EMBL" id="JACHZF010000013">
    <property type="protein sequence ID" value="MBB3331140.1"/>
    <property type="molecule type" value="Genomic_DNA"/>
</dbReference>
<evidence type="ECO:0000256" key="2">
    <source>
        <dbReference type="ARBA" id="ARBA00022617"/>
    </source>
</evidence>
<dbReference type="InterPro" id="IPR008168">
    <property type="entry name" value="Cyt_C_IC"/>
</dbReference>
<sequence length="106" mass="10762">MMKIALLLAATAALTIGTASAGEPDESAGESLYAGSCAQCHGPGGKGMASFPSLAGRDSDYIASRLMQYRDGERVGANSGLMIPNAAGLSDDDIANLAAYISSEFQ</sequence>
<gene>
    <name evidence="9" type="ORF">BDK63_002022</name>
</gene>
<accession>A0A7W5K390</accession>
<evidence type="ECO:0000256" key="4">
    <source>
        <dbReference type="ARBA" id="ARBA00022982"/>
    </source>
</evidence>
<evidence type="ECO:0000256" key="1">
    <source>
        <dbReference type="ARBA" id="ARBA00022448"/>
    </source>
</evidence>
<dbReference type="GO" id="GO:0009055">
    <property type="term" value="F:electron transfer activity"/>
    <property type="evidence" value="ECO:0007669"/>
    <property type="project" value="InterPro"/>
</dbReference>
<dbReference type="InterPro" id="IPR050597">
    <property type="entry name" value="Cytochrome_c_Oxidase_Subunit"/>
</dbReference>
<evidence type="ECO:0000256" key="3">
    <source>
        <dbReference type="ARBA" id="ARBA00022723"/>
    </source>
</evidence>
<comment type="caution">
    <text evidence="9">The sequence shown here is derived from an EMBL/GenBank/DDBJ whole genome shotgun (WGS) entry which is preliminary data.</text>
</comment>
<dbReference type="SUPFAM" id="SSF46626">
    <property type="entry name" value="Cytochrome c"/>
    <property type="match status" value="1"/>
</dbReference>
<keyword evidence="3 6" id="KW-0479">Metal-binding</keyword>
<dbReference type="PRINTS" id="PR00605">
    <property type="entry name" value="CYTCHROMECIC"/>
</dbReference>
<dbReference type="GO" id="GO:0020037">
    <property type="term" value="F:heme binding"/>
    <property type="evidence" value="ECO:0007669"/>
    <property type="project" value="InterPro"/>
</dbReference>
<evidence type="ECO:0000313" key="9">
    <source>
        <dbReference type="EMBL" id="MBB3331140.1"/>
    </source>
</evidence>
<keyword evidence="7" id="KW-0732">Signal</keyword>